<accession>A0ABY4MCG5</accession>
<feature type="region of interest" description="Disordered" evidence="1">
    <location>
        <begin position="1"/>
        <end position="93"/>
    </location>
</feature>
<evidence type="ECO:0000313" key="2">
    <source>
        <dbReference type="EMBL" id="UQA94783.1"/>
    </source>
</evidence>
<name>A0ABY4MCG5_9ACTN</name>
<evidence type="ECO:0000313" key="3">
    <source>
        <dbReference type="Proteomes" id="UP000830115"/>
    </source>
</evidence>
<dbReference type="RefSeq" id="WP_248865636.1">
    <property type="nucleotide sequence ID" value="NZ_CP086322.1"/>
</dbReference>
<reference evidence="2" key="1">
    <citation type="submission" date="2021-10" db="EMBL/GenBank/DDBJ databases">
        <title>Streptomyces nigrumlapis sp.nov.,an antimicrobial producing actinobacterium isolated from Black Gobi rocks.</title>
        <authorList>
            <person name="Wen Y."/>
            <person name="Zhang W."/>
            <person name="Liu X.G."/>
        </authorList>
    </citation>
    <scope>NUCLEOTIDE SEQUENCE</scope>
    <source>
        <strain evidence="2">ST13-2-2</strain>
    </source>
</reference>
<dbReference type="EMBL" id="CP086322">
    <property type="protein sequence ID" value="UQA94783.1"/>
    <property type="molecule type" value="Genomic_DNA"/>
</dbReference>
<organism evidence="2 3">
    <name type="scientific">Streptomyces halobius</name>
    <dbReference type="NCBI Taxonomy" id="2879846"/>
    <lineage>
        <taxon>Bacteria</taxon>
        <taxon>Bacillati</taxon>
        <taxon>Actinomycetota</taxon>
        <taxon>Actinomycetes</taxon>
        <taxon>Kitasatosporales</taxon>
        <taxon>Streptomycetaceae</taxon>
        <taxon>Streptomyces</taxon>
    </lineage>
</organism>
<evidence type="ECO:0000256" key="1">
    <source>
        <dbReference type="SAM" id="MobiDB-lite"/>
    </source>
</evidence>
<dbReference type="Proteomes" id="UP000830115">
    <property type="component" value="Chromosome"/>
</dbReference>
<protein>
    <submittedName>
        <fullName evidence="2">Uncharacterized protein</fullName>
    </submittedName>
</protein>
<sequence length="93" mass="9566">MSNDQAPTAGDREIIKPMDKHMPIGAPLLPKKGTAKRGPADGSGSGAASTTDNPDPITEPKPAPIAESEPAPIMEPKPDLIAEPKPAPIAEPK</sequence>
<feature type="compositionally biased region" description="Low complexity" evidence="1">
    <location>
        <begin position="64"/>
        <end position="74"/>
    </location>
</feature>
<feature type="compositionally biased region" description="Low complexity" evidence="1">
    <location>
        <begin position="40"/>
        <end position="52"/>
    </location>
</feature>
<gene>
    <name evidence="2" type="ORF">K9S39_25600</name>
</gene>
<keyword evidence="3" id="KW-1185">Reference proteome</keyword>
<proteinExistence type="predicted"/>
<feature type="compositionally biased region" description="Basic and acidic residues" evidence="1">
    <location>
        <begin position="10"/>
        <end position="22"/>
    </location>
</feature>